<dbReference type="GO" id="GO:0005802">
    <property type="term" value="C:trans-Golgi network"/>
    <property type="evidence" value="ECO:0007669"/>
    <property type="project" value="TreeGrafter"/>
</dbReference>
<evidence type="ECO:0000259" key="6">
    <source>
        <dbReference type="PROSITE" id="PS51829"/>
    </source>
</evidence>
<dbReference type="Proteomes" id="UP000225706">
    <property type="component" value="Unassembled WGS sequence"/>
</dbReference>
<sequence length="970" mass="108418">MDRETSTMPERRTALVAKELSRYRIDIAALSETRLADEGSVAELKGGYTFLWKGKAQAEERIHGIGLAIKTSILEQLPDLPSTINEHLIELRFPLNAFRHITIISAYAPTMTSSDEAKETFYEDLNNLAKDVPSGDTLLLLGDFNARVGSDYTNWYGVLGPHGMGKMNSNGLLLLSLCAENNLTITNTLFRQADKYKSTWMHSRSKQGHLIDYIICRRRDARDFRITRALRGAECWTDHRLVISAVKLYIAPTRQKKPKLIRPSFNIAKLKHSDHRDHFLNSLDDKMTSHGPLSGSPTQQWDQFSSMLKESAQSILGPKKRVHQDWFDENDQAITQLLDEKQKAFVAWQNDLPPSLSVITPNTFSTEPRPPYATCRMNAVYGPSRPNTTPLLSTNDALLKEKNAINERRREHFNILLNRSSTVSNESLDQIPQRPTIDSLDLPPSMEEVQKAIKQTSSGEAPGEDGIPAQIYKAAGPVTLNAFHSLLCSIWEEEDIPQEFRDATIISLYKNKGSKSDCGNYRGISLLSIAGIRLFVDDMAPDWREAKALRYNRQYIDIYSNSWGPGSKGFEVKGPGYQTQRALRDGRDKKGSIFVFAAGNGGTIAKDSCAYNGYVNSIYTIAITGLYRAGSVPSYGEGCPGIMAAAYSRNTFGERNPLVTAGDDGQCEYQFGGSSAATAMASGISALTLEANPQLTWRDIQHIIARSARFPKIHKPPVNAAGLSVSNYMGFGLMDALKMVTYAKKWTGVPNQQKCEIFSFVGNRSDEQKTSERDTVHTSMSSKCGNIRFLEHVQVRVNLEVWPRGDLLLTLESPSKTISRLTQHRPIDRFWGYSNNLTDWTILTLHHWGENPQGFWKLKAELGSRGRLFDWTLILYGTSSDPLERNQHVMNAALPVHPNNGPSLTVIGYVGYIVQVTSRYFVRMSTNTRIKLIGDLGQTDEHELISGEKGWSHGRCAAAMKISTFSIPEL</sequence>
<comment type="caution">
    <text evidence="5">Lacks conserved residue(s) required for the propagation of feature annotation.</text>
</comment>
<organism evidence="7 8">
    <name type="scientific">Stylophora pistillata</name>
    <name type="common">Smooth cauliflower coral</name>
    <dbReference type="NCBI Taxonomy" id="50429"/>
    <lineage>
        <taxon>Eukaryota</taxon>
        <taxon>Metazoa</taxon>
        <taxon>Cnidaria</taxon>
        <taxon>Anthozoa</taxon>
        <taxon>Hexacorallia</taxon>
        <taxon>Scleractinia</taxon>
        <taxon>Astrocoeniina</taxon>
        <taxon>Pocilloporidae</taxon>
        <taxon>Stylophora</taxon>
    </lineage>
</organism>
<gene>
    <name evidence="7" type="primary">Fur2</name>
    <name evidence="7" type="ORF">AWC38_SpisGene21686</name>
</gene>
<dbReference type="Pfam" id="PF03372">
    <property type="entry name" value="Exo_endo_phos"/>
    <property type="match status" value="1"/>
</dbReference>
<dbReference type="GO" id="GO:0016485">
    <property type="term" value="P:protein processing"/>
    <property type="evidence" value="ECO:0007669"/>
    <property type="project" value="TreeGrafter"/>
</dbReference>
<dbReference type="Pfam" id="PF01483">
    <property type="entry name" value="P_proprotein"/>
    <property type="match status" value="1"/>
</dbReference>
<dbReference type="InterPro" id="IPR002884">
    <property type="entry name" value="P_dom"/>
</dbReference>
<dbReference type="SUPFAM" id="SSF49785">
    <property type="entry name" value="Galactose-binding domain-like"/>
    <property type="match status" value="1"/>
</dbReference>
<dbReference type="CDD" id="cd09076">
    <property type="entry name" value="L1-EN"/>
    <property type="match status" value="1"/>
</dbReference>
<evidence type="ECO:0000256" key="2">
    <source>
        <dbReference type="ARBA" id="ARBA00022685"/>
    </source>
</evidence>
<evidence type="ECO:0000256" key="1">
    <source>
        <dbReference type="ARBA" id="ARBA00022670"/>
    </source>
</evidence>
<comment type="similarity">
    <text evidence="5">Belongs to the peptidase S8 family.</text>
</comment>
<dbReference type="PROSITE" id="PS51892">
    <property type="entry name" value="SUBTILASE"/>
    <property type="match status" value="1"/>
</dbReference>
<name>A0A2B4RBK0_STYPI</name>
<dbReference type="AlphaFoldDB" id="A0A2B4RBK0"/>
<keyword evidence="3" id="KW-0378">Hydrolase</keyword>
<proteinExistence type="inferred from homology"/>
<protein>
    <submittedName>
        <fullName evidence="7">Furin-like protease 2</fullName>
    </submittedName>
</protein>
<dbReference type="EMBL" id="LSMT01000825">
    <property type="protein sequence ID" value="PFX14179.1"/>
    <property type="molecule type" value="Genomic_DNA"/>
</dbReference>
<keyword evidence="1 7" id="KW-0645">Protease</keyword>
<evidence type="ECO:0000256" key="3">
    <source>
        <dbReference type="ARBA" id="ARBA00022801"/>
    </source>
</evidence>
<dbReference type="InterPro" id="IPR000209">
    <property type="entry name" value="Peptidase_S8/S53_dom"/>
</dbReference>
<dbReference type="Gene3D" id="3.60.10.10">
    <property type="entry name" value="Endonuclease/exonuclease/phosphatase"/>
    <property type="match status" value="1"/>
</dbReference>
<dbReference type="SUPFAM" id="SSF56219">
    <property type="entry name" value="DNase I-like"/>
    <property type="match status" value="1"/>
</dbReference>
<dbReference type="InterPro" id="IPR005135">
    <property type="entry name" value="Endo/exonuclease/phosphatase"/>
</dbReference>
<evidence type="ECO:0000256" key="4">
    <source>
        <dbReference type="ARBA" id="ARBA00022825"/>
    </source>
</evidence>
<dbReference type="GO" id="GO:0000139">
    <property type="term" value="C:Golgi membrane"/>
    <property type="evidence" value="ECO:0007669"/>
    <property type="project" value="TreeGrafter"/>
</dbReference>
<keyword evidence="8" id="KW-1185">Reference proteome</keyword>
<dbReference type="InterPro" id="IPR036691">
    <property type="entry name" value="Endo/exonu/phosph_ase_sf"/>
</dbReference>
<dbReference type="Gene3D" id="2.60.120.260">
    <property type="entry name" value="Galactose-binding domain-like"/>
    <property type="match status" value="1"/>
</dbReference>
<dbReference type="InterPro" id="IPR036852">
    <property type="entry name" value="Peptidase_S8/S53_dom_sf"/>
</dbReference>
<reference evidence="8" key="1">
    <citation type="journal article" date="2017" name="bioRxiv">
        <title>Comparative analysis of the genomes of Stylophora pistillata and Acropora digitifera provides evidence for extensive differences between species of corals.</title>
        <authorList>
            <person name="Voolstra C.R."/>
            <person name="Li Y."/>
            <person name="Liew Y.J."/>
            <person name="Baumgarten S."/>
            <person name="Zoccola D."/>
            <person name="Flot J.-F."/>
            <person name="Tambutte S."/>
            <person name="Allemand D."/>
            <person name="Aranda M."/>
        </authorList>
    </citation>
    <scope>NUCLEOTIDE SEQUENCE [LARGE SCALE GENOMIC DNA]</scope>
</reference>
<dbReference type="PANTHER" id="PTHR42884:SF14">
    <property type="entry name" value="NEUROENDOCRINE CONVERTASE 1"/>
    <property type="match status" value="1"/>
</dbReference>
<dbReference type="SUPFAM" id="SSF52743">
    <property type="entry name" value="Subtilisin-like"/>
    <property type="match status" value="1"/>
</dbReference>
<accession>A0A2B4RBK0</accession>
<dbReference type="InterPro" id="IPR008979">
    <property type="entry name" value="Galactose-bd-like_sf"/>
</dbReference>
<comment type="caution">
    <text evidence="7">The sequence shown here is derived from an EMBL/GenBank/DDBJ whole genome shotgun (WGS) entry which is preliminary data.</text>
</comment>
<keyword evidence="2" id="KW-0165">Cleavage on pair of basic residues</keyword>
<dbReference type="Pfam" id="PF00082">
    <property type="entry name" value="Peptidase_S8"/>
    <property type="match status" value="1"/>
</dbReference>
<dbReference type="GO" id="GO:0004252">
    <property type="term" value="F:serine-type endopeptidase activity"/>
    <property type="evidence" value="ECO:0007669"/>
    <property type="project" value="InterPro"/>
</dbReference>
<dbReference type="Gene3D" id="3.40.50.200">
    <property type="entry name" value="Peptidase S8/S53 domain"/>
    <property type="match status" value="1"/>
</dbReference>
<dbReference type="OrthoDB" id="5977725at2759"/>
<dbReference type="PROSITE" id="PS51829">
    <property type="entry name" value="P_HOMO_B"/>
    <property type="match status" value="1"/>
</dbReference>
<evidence type="ECO:0000313" key="7">
    <source>
        <dbReference type="EMBL" id="PFX14179.1"/>
    </source>
</evidence>
<keyword evidence="4" id="KW-0720">Serine protease</keyword>
<evidence type="ECO:0000313" key="8">
    <source>
        <dbReference type="Proteomes" id="UP000225706"/>
    </source>
</evidence>
<dbReference type="PANTHER" id="PTHR42884">
    <property type="entry name" value="PROPROTEIN CONVERTASE SUBTILISIN/KEXIN-RELATED"/>
    <property type="match status" value="1"/>
</dbReference>
<feature type="domain" description="P/Homo B" evidence="6">
    <location>
        <begin position="749"/>
        <end position="881"/>
    </location>
</feature>
<evidence type="ECO:0000256" key="5">
    <source>
        <dbReference type="PROSITE-ProRule" id="PRU01240"/>
    </source>
</evidence>